<evidence type="ECO:0000256" key="2">
    <source>
        <dbReference type="ARBA" id="ARBA00023015"/>
    </source>
</evidence>
<gene>
    <name evidence="6" type="ORF">RM573_05355</name>
</gene>
<keyword evidence="4" id="KW-0804">Transcription</keyword>
<dbReference type="InterPro" id="IPR000847">
    <property type="entry name" value="LysR_HTH_N"/>
</dbReference>
<dbReference type="InterPro" id="IPR005119">
    <property type="entry name" value="LysR_subst-bd"/>
</dbReference>
<evidence type="ECO:0000313" key="6">
    <source>
        <dbReference type="EMBL" id="MDT0603013.1"/>
    </source>
</evidence>
<dbReference type="InterPro" id="IPR036388">
    <property type="entry name" value="WH-like_DNA-bd_sf"/>
</dbReference>
<evidence type="ECO:0000256" key="1">
    <source>
        <dbReference type="ARBA" id="ARBA00009437"/>
    </source>
</evidence>
<comment type="similarity">
    <text evidence="1">Belongs to the LysR transcriptional regulatory family.</text>
</comment>
<evidence type="ECO:0000256" key="3">
    <source>
        <dbReference type="ARBA" id="ARBA00023125"/>
    </source>
</evidence>
<protein>
    <submittedName>
        <fullName evidence="6">LysR family transcriptional regulator</fullName>
    </submittedName>
</protein>
<evidence type="ECO:0000259" key="5">
    <source>
        <dbReference type="PROSITE" id="PS50931"/>
    </source>
</evidence>
<dbReference type="PANTHER" id="PTHR30537:SF68">
    <property type="entry name" value="TRANSCRIPTIONAL REGULATOR-RELATED"/>
    <property type="match status" value="1"/>
</dbReference>
<dbReference type="InterPro" id="IPR036390">
    <property type="entry name" value="WH_DNA-bd_sf"/>
</dbReference>
<dbReference type="SUPFAM" id="SSF46785">
    <property type="entry name" value="Winged helix' DNA-binding domain"/>
    <property type="match status" value="1"/>
</dbReference>
<evidence type="ECO:0000313" key="7">
    <source>
        <dbReference type="Proteomes" id="UP001266357"/>
    </source>
</evidence>
<name>A0ABU3A1P1_9GAMM</name>
<dbReference type="EMBL" id="JAVRIF010000002">
    <property type="protein sequence ID" value="MDT0603013.1"/>
    <property type="molecule type" value="Genomic_DNA"/>
</dbReference>
<feature type="domain" description="HTH lysR-type" evidence="5">
    <location>
        <begin position="10"/>
        <end position="60"/>
    </location>
</feature>
<dbReference type="RefSeq" id="WP_311578337.1">
    <property type="nucleotide sequence ID" value="NZ_JAVRIF010000002.1"/>
</dbReference>
<proteinExistence type="inferred from homology"/>
<dbReference type="Pfam" id="PF03466">
    <property type="entry name" value="LysR_substrate"/>
    <property type="match status" value="1"/>
</dbReference>
<dbReference type="Gene3D" id="1.10.10.10">
    <property type="entry name" value="Winged helix-like DNA-binding domain superfamily/Winged helix DNA-binding domain"/>
    <property type="match status" value="1"/>
</dbReference>
<accession>A0ABU3A1P1</accession>
<dbReference type="PROSITE" id="PS50931">
    <property type="entry name" value="HTH_LYSR"/>
    <property type="match status" value="1"/>
</dbReference>
<dbReference type="SUPFAM" id="SSF53850">
    <property type="entry name" value="Periplasmic binding protein-like II"/>
    <property type="match status" value="1"/>
</dbReference>
<dbReference type="Gene3D" id="3.40.190.290">
    <property type="match status" value="1"/>
</dbReference>
<dbReference type="InterPro" id="IPR058163">
    <property type="entry name" value="LysR-type_TF_proteobact-type"/>
</dbReference>
<comment type="caution">
    <text evidence="6">The sequence shown here is derived from an EMBL/GenBank/DDBJ whole genome shotgun (WGS) entry which is preliminary data.</text>
</comment>
<keyword evidence="7" id="KW-1185">Reference proteome</keyword>
<evidence type="ECO:0000256" key="4">
    <source>
        <dbReference type="ARBA" id="ARBA00023163"/>
    </source>
</evidence>
<dbReference type="Pfam" id="PF00126">
    <property type="entry name" value="HTH_1"/>
    <property type="match status" value="1"/>
</dbReference>
<sequence length="293" mass="33462">MIDALNGYLYFVTIVEQGSITKASRALSIPKSKLSRRLAQLEQQLGSQLLIRTTRKQQLTESGLLLYQACKPHVEALNVMESLVHDKQNKIKGKLSLLLPLEFFNKVISALITEFAFKYPDIEIHCHHYSDAYPEFDHQYDLVFVLHEKALPTSHWIGKTLLSFPQSIYACENSQLADNNNTVEELLIHKAITASESEQWLFRHNNSVQVFTPNIAMVLTSNEMRLEACQRGMGIVKLPDYIAKNNHKIKAISVEHNVMAQQLTILFQSRNIPAKTRTFIDYFQSKLGCLTND</sequence>
<reference evidence="6 7" key="1">
    <citation type="submission" date="2023-09" db="EMBL/GenBank/DDBJ databases">
        <authorList>
            <person name="Rey-Velasco X."/>
        </authorList>
    </citation>
    <scope>NUCLEOTIDE SEQUENCE [LARGE SCALE GENOMIC DNA]</scope>
    <source>
        <strain evidence="6 7">W431</strain>
    </source>
</reference>
<keyword evidence="2" id="KW-0805">Transcription regulation</keyword>
<dbReference type="Proteomes" id="UP001266357">
    <property type="component" value="Unassembled WGS sequence"/>
</dbReference>
<dbReference type="PANTHER" id="PTHR30537">
    <property type="entry name" value="HTH-TYPE TRANSCRIPTIONAL REGULATOR"/>
    <property type="match status" value="1"/>
</dbReference>
<keyword evidence="3" id="KW-0238">DNA-binding</keyword>
<organism evidence="6 7">
    <name type="scientific">Thalassotalea castellviae</name>
    <dbReference type="NCBI Taxonomy" id="3075612"/>
    <lineage>
        <taxon>Bacteria</taxon>
        <taxon>Pseudomonadati</taxon>
        <taxon>Pseudomonadota</taxon>
        <taxon>Gammaproteobacteria</taxon>
        <taxon>Alteromonadales</taxon>
        <taxon>Colwelliaceae</taxon>
        <taxon>Thalassotalea</taxon>
    </lineage>
</organism>